<dbReference type="EMBL" id="DF196779">
    <property type="protein sequence ID" value="GAC74880.1"/>
    <property type="molecule type" value="Genomic_DNA"/>
</dbReference>
<organism evidence="2 3">
    <name type="scientific">Pseudozyma antarctica (strain T-34)</name>
    <name type="common">Yeast</name>
    <name type="synonym">Candida antarctica</name>
    <dbReference type="NCBI Taxonomy" id="1151754"/>
    <lineage>
        <taxon>Eukaryota</taxon>
        <taxon>Fungi</taxon>
        <taxon>Dikarya</taxon>
        <taxon>Basidiomycota</taxon>
        <taxon>Ustilaginomycotina</taxon>
        <taxon>Ustilaginomycetes</taxon>
        <taxon>Ustilaginales</taxon>
        <taxon>Ustilaginaceae</taxon>
        <taxon>Moesziomyces</taxon>
    </lineage>
</organism>
<feature type="compositionally biased region" description="Acidic residues" evidence="1">
    <location>
        <begin position="28"/>
        <end position="37"/>
    </location>
</feature>
<gene>
    <name evidence="2" type="ORF">PANT_13c00042</name>
</gene>
<dbReference type="Proteomes" id="UP000011976">
    <property type="component" value="Unassembled WGS sequence"/>
</dbReference>
<dbReference type="AlphaFoldDB" id="M9M3J8"/>
<feature type="compositionally biased region" description="Basic and acidic residues" evidence="1">
    <location>
        <begin position="40"/>
        <end position="53"/>
    </location>
</feature>
<name>M9M3J8_PSEA3</name>
<reference evidence="3" key="1">
    <citation type="journal article" date="2013" name="Genome Announc.">
        <title>Genome sequence of the basidiomycetous yeast Pseudozyma antarctica T-34, a producer of the glycolipid biosurfactants mannosylerythritol lipids.</title>
        <authorList>
            <person name="Morita T."/>
            <person name="Koike H."/>
            <person name="Koyama Y."/>
            <person name="Hagiwara H."/>
            <person name="Ito E."/>
            <person name="Fukuoka T."/>
            <person name="Imura T."/>
            <person name="Machida M."/>
            <person name="Kitamoto D."/>
        </authorList>
    </citation>
    <scope>NUCLEOTIDE SEQUENCE [LARGE SCALE GENOMIC DNA]</scope>
    <source>
        <strain evidence="3">T-34</strain>
    </source>
</reference>
<feature type="compositionally biased region" description="Basic and acidic residues" evidence="1">
    <location>
        <begin position="8"/>
        <end position="22"/>
    </location>
</feature>
<proteinExistence type="predicted"/>
<evidence type="ECO:0000313" key="3">
    <source>
        <dbReference type="Proteomes" id="UP000011976"/>
    </source>
</evidence>
<evidence type="ECO:0000256" key="1">
    <source>
        <dbReference type="SAM" id="MobiDB-lite"/>
    </source>
</evidence>
<protein>
    <submittedName>
        <fullName evidence="2">Uncharacterized protein</fullName>
    </submittedName>
</protein>
<sequence>MRVPSAGDGRESALRSEGRDDGTGAAVVEEEAVDEAADANAREAEDGPEEQHAEAAGISDLLRMLRMLRPRSRSGDWMRRAAMLVEIASREPEDRRLEGALA</sequence>
<accession>M9M3J8</accession>
<feature type="region of interest" description="Disordered" evidence="1">
    <location>
        <begin position="1"/>
        <end position="53"/>
    </location>
</feature>
<evidence type="ECO:0000313" key="2">
    <source>
        <dbReference type="EMBL" id="GAC74880.1"/>
    </source>
</evidence>